<reference evidence="2 3" key="1">
    <citation type="submission" date="2022-10" db="EMBL/GenBank/DDBJ databases">
        <title>Comparative genomics and taxonomic characterization of three novel marine species of genus Reichenbachiella exhibiting antioxidant and polysaccharide degradation activities.</title>
        <authorList>
            <person name="Muhammad N."/>
            <person name="Lee Y.-J."/>
            <person name="Ko J."/>
            <person name="Kim S.-G."/>
        </authorList>
    </citation>
    <scope>NUCLEOTIDE SEQUENCE [LARGE SCALE GENOMIC DNA]</scope>
    <source>
        <strain evidence="2 3">ABR2-5</strain>
    </source>
</reference>
<dbReference type="NCBIfam" id="TIGR03519">
    <property type="entry name" value="T9SS_PorP_fam"/>
    <property type="match status" value="1"/>
</dbReference>
<keyword evidence="3" id="KW-1185">Reference proteome</keyword>
<keyword evidence="1" id="KW-0732">Signal</keyword>
<proteinExistence type="predicted"/>
<protein>
    <submittedName>
        <fullName evidence="2">PorP/SprF family type IX secretion system membrane protein</fullName>
    </submittedName>
</protein>
<evidence type="ECO:0000256" key="1">
    <source>
        <dbReference type="SAM" id="SignalP"/>
    </source>
</evidence>
<name>A0ABT3CUE2_9BACT</name>
<dbReference type="InterPro" id="IPR019861">
    <property type="entry name" value="PorP/SprF_Bacteroidetes"/>
</dbReference>
<dbReference type="EMBL" id="JAOYOD010000001">
    <property type="protein sequence ID" value="MCV9387105.1"/>
    <property type="molecule type" value="Genomic_DNA"/>
</dbReference>
<evidence type="ECO:0000313" key="3">
    <source>
        <dbReference type="Proteomes" id="UP001300692"/>
    </source>
</evidence>
<dbReference type="RefSeq" id="WP_264137932.1">
    <property type="nucleotide sequence ID" value="NZ_JAOYOD010000001.1"/>
</dbReference>
<dbReference type="Pfam" id="PF11751">
    <property type="entry name" value="PorP_SprF"/>
    <property type="match status" value="1"/>
</dbReference>
<accession>A0ABT3CUE2</accession>
<organism evidence="2 3">
    <name type="scientific">Reichenbachiella ulvae</name>
    <dbReference type="NCBI Taxonomy" id="2980104"/>
    <lineage>
        <taxon>Bacteria</taxon>
        <taxon>Pseudomonadati</taxon>
        <taxon>Bacteroidota</taxon>
        <taxon>Cytophagia</taxon>
        <taxon>Cytophagales</taxon>
        <taxon>Reichenbachiellaceae</taxon>
        <taxon>Reichenbachiella</taxon>
    </lineage>
</organism>
<gene>
    <name evidence="2" type="ORF">N7U62_10555</name>
</gene>
<feature type="chain" id="PRO_5045878645" evidence="1">
    <location>
        <begin position="20"/>
        <end position="302"/>
    </location>
</feature>
<comment type="caution">
    <text evidence="2">The sequence shown here is derived from an EMBL/GenBank/DDBJ whole genome shotgun (WGS) entry which is preliminary data.</text>
</comment>
<feature type="signal peptide" evidence="1">
    <location>
        <begin position="1"/>
        <end position="19"/>
    </location>
</feature>
<evidence type="ECO:0000313" key="2">
    <source>
        <dbReference type="EMBL" id="MCV9387105.1"/>
    </source>
</evidence>
<sequence>MKKAIIIYLLLVSSLTAKGQLDPLYKQYQFNKMMINPAYAGIYNRFSASFISSVQWVGLEGAPVTNTLMMQSAFKEGQIGVGAILVNDRLGINNNTEIQMAASYNLSFGESKLGMGVQGGMINYSYDMDLLTLDYVDDERLYIGLDNVTQPNFGAGMMLMSENYYVGFSVPRILDVHVEDGVSTSTRYKRHYYLGAGYVHRAFFSSYYKVSGMARLVDGGKPSLDLSVSTFMEGYIWFGLNARDFKYFGFFLSMELTKNLRLGYSFELPSNSLIQSNYGTHEISIAFDAALSRGQILKKKFF</sequence>
<dbReference type="Proteomes" id="UP001300692">
    <property type="component" value="Unassembled WGS sequence"/>
</dbReference>